<dbReference type="InterPro" id="IPR038900">
    <property type="entry name" value="TMC"/>
</dbReference>
<reference evidence="2" key="1">
    <citation type="journal article" date="2021" name="Genome Biol. Evol.">
        <title>A High-Quality Reference Genome for a Parasitic Bivalve with Doubly Uniparental Inheritance (Bivalvia: Unionida).</title>
        <authorList>
            <person name="Smith C.H."/>
        </authorList>
    </citation>
    <scope>NUCLEOTIDE SEQUENCE</scope>
    <source>
        <strain evidence="2">CHS0354</strain>
    </source>
</reference>
<feature type="transmembrane region" description="Helical" evidence="1">
    <location>
        <begin position="91"/>
        <end position="113"/>
    </location>
</feature>
<keyword evidence="1" id="KW-1133">Transmembrane helix</keyword>
<dbReference type="AlphaFoldDB" id="A0AAE0SBQ9"/>
<reference evidence="2" key="3">
    <citation type="submission" date="2023-05" db="EMBL/GenBank/DDBJ databases">
        <authorList>
            <person name="Smith C.H."/>
        </authorList>
    </citation>
    <scope>NUCLEOTIDE SEQUENCE</scope>
    <source>
        <strain evidence="2">CHS0354</strain>
        <tissue evidence="2">Mantle</tissue>
    </source>
</reference>
<protein>
    <submittedName>
        <fullName evidence="2">Uncharacterized protein</fullName>
    </submittedName>
</protein>
<dbReference type="GO" id="GO:0008381">
    <property type="term" value="F:mechanosensitive monoatomic ion channel activity"/>
    <property type="evidence" value="ECO:0007669"/>
    <property type="project" value="TreeGrafter"/>
</dbReference>
<keyword evidence="1" id="KW-0472">Membrane</keyword>
<name>A0AAE0SBQ9_9BIVA</name>
<evidence type="ECO:0000313" key="2">
    <source>
        <dbReference type="EMBL" id="KAK3588969.1"/>
    </source>
</evidence>
<proteinExistence type="predicted"/>
<evidence type="ECO:0000256" key="1">
    <source>
        <dbReference type="SAM" id="Phobius"/>
    </source>
</evidence>
<dbReference type="GO" id="GO:0005886">
    <property type="term" value="C:plasma membrane"/>
    <property type="evidence" value="ECO:0007669"/>
    <property type="project" value="InterPro"/>
</dbReference>
<dbReference type="EMBL" id="JAEAOA010002363">
    <property type="protein sequence ID" value="KAK3588969.1"/>
    <property type="molecule type" value="Genomic_DNA"/>
</dbReference>
<keyword evidence="3" id="KW-1185">Reference proteome</keyword>
<comment type="caution">
    <text evidence="2">The sequence shown here is derived from an EMBL/GenBank/DDBJ whole genome shotgun (WGS) entry which is preliminary data.</text>
</comment>
<feature type="transmembrane region" description="Helical" evidence="1">
    <location>
        <begin position="28"/>
        <end position="49"/>
    </location>
</feature>
<reference evidence="2" key="2">
    <citation type="journal article" date="2021" name="Genome Biol. Evol.">
        <title>Developing a high-quality reference genome for a parasitic bivalve with doubly uniparental inheritance (Bivalvia: Unionida).</title>
        <authorList>
            <person name="Smith C.H."/>
        </authorList>
    </citation>
    <scope>NUCLEOTIDE SEQUENCE</scope>
    <source>
        <strain evidence="2">CHS0354</strain>
        <tissue evidence="2">Mantle</tissue>
    </source>
</reference>
<dbReference type="PANTHER" id="PTHR23302">
    <property type="entry name" value="TRANSMEMBRANE CHANNEL-RELATED"/>
    <property type="match status" value="1"/>
</dbReference>
<evidence type="ECO:0000313" key="3">
    <source>
        <dbReference type="Proteomes" id="UP001195483"/>
    </source>
</evidence>
<accession>A0AAE0SBQ9</accession>
<sequence length="164" mass="18986">MKSLPTKLSLLKNCVPHQHYRTSRSSSLFMMVLLLSFALSTIPLIYMIGSIHPSRTCGPFRNYRNEEYFIFTVITYTINSWPEEARLVFTYIGKGSVMVAFAFFVCLIMYYFWMVSQGYIKQEQLLREQLKLEGQDKQFLLARMNEFIGNGENRTTISTLSGSG</sequence>
<gene>
    <name evidence="2" type="ORF">CHS0354_043140</name>
</gene>
<dbReference type="Proteomes" id="UP001195483">
    <property type="component" value="Unassembled WGS sequence"/>
</dbReference>
<keyword evidence="1" id="KW-0812">Transmembrane</keyword>
<organism evidence="2 3">
    <name type="scientific">Potamilus streckersoni</name>
    <dbReference type="NCBI Taxonomy" id="2493646"/>
    <lineage>
        <taxon>Eukaryota</taxon>
        <taxon>Metazoa</taxon>
        <taxon>Spiralia</taxon>
        <taxon>Lophotrochozoa</taxon>
        <taxon>Mollusca</taxon>
        <taxon>Bivalvia</taxon>
        <taxon>Autobranchia</taxon>
        <taxon>Heteroconchia</taxon>
        <taxon>Palaeoheterodonta</taxon>
        <taxon>Unionida</taxon>
        <taxon>Unionoidea</taxon>
        <taxon>Unionidae</taxon>
        <taxon>Ambleminae</taxon>
        <taxon>Lampsilini</taxon>
        <taxon>Potamilus</taxon>
    </lineage>
</organism>
<dbReference type="PANTHER" id="PTHR23302:SF24">
    <property type="entry name" value="TMC DOMAIN-CONTAINING PROTEIN"/>
    <property type="match status" value="1"/>
</dbReference>